<evidence type="ECO:0000256" key="2">
    <source>
        <dbReference type="ARBA" id="ARBA00022801"/>
    </source>
</evidence>
<dbReference type="InterPro" id="IPR001360">
    <property type="entry name" value="Glyco_hydro_1"/>
</dbReference>
<dbReference type="RefSeq" id="WP_122150714.1">
    <property type="nucleotide sequence ID" value="NZ_RFFI01000109.1"/>
</dbReference>
<keyword evidence="8" id="KW-1185">Reference proteome</keyword>
<name>A0A3M2J2F7_9CELL</name>
<evidence type="ECO:0000256" key="5">
    <source>
        <dbReference type="RuleBase" id="RU003690"/>
    </source>
</evidence>
<comment type="caution">
    <text evidence="7">The sequence shown here is derived from an EMBL/GenBank/DDBJ whole genome shotgun (WGS) entry which is preliminary data.</text>
</comment>
<proteinExistence type="inferred from homology"/>
<accession>A0A3M2J2F7</accession>
<sequence length="488" mass="53885">MTHFPDDFLWGVAFAANQVEGGFEAGGKGWSTADVVPFRSPEARNYTALEALMRASDEEIATARTVRDGTGYPKRYGVDFYGRYREDVELFAELGIKALRLSIAWTRIFPNGDEAEPNQAGLDFYSDLFTLLREKGIEPIVTLSHYEMPLALVADGRGGWSERGVIDLYTRYVEAVVRELHPLVTYWLTFNEINTTLLEPYTGGGVVTREGEDTEAKSWQALHHQYVASARAVRIIKDIDPSAQVGCMLARMLHYPATSAPDDVLEALEANDLNLMHTDVQVRGAYPTFVPRLLATKGIEVVVEDGDAAELAAGTVDFLSFSYYMSLVSAADPSQYGITGGNIFSSIRNPHLEVTDWGVHHDPVGLRIALRDMWDRYQVPLFVVENGLGAKDEVAPDGSIDDPYRIHYLKTHVQQIGEAIADGVPVLGYTAWGGLDILAASTSQMSKRYGLIYVDQDDHGNGTLARTRKSSFGWYQRVIATNGASLAD</sequence>
<dbReference type="EMBL" id="RFFI01000109">
    <property type="protein sequence ID" value="RMI05145.1"/>
    <property type="molecule type" value="Genomic_DNA"/>
</dbReference>
<dbReference type="InterPro" id="IPR017853">
    <property type="entry name" value="GH"/>
</dbReference>
<dbReference type="FunFam" id="3.20.20.80:FF:000004">
    <property type="entry name" value="Beta-glucosidase 6-phospho-beta-glucosidase"/>
    <property type="match status" value="1"/>
</dbReference>
<evidence type="ECO:0000256" key="1">
    <source>
        <dbReference type="ARBA" id="ARBA00010838"/>
    </source>
</evidence>
<dbReference type="PROSITE" id="PS00653">
    <property type="entry name" value="GLYCOSYL_HYDROL_F1_2"/>
    <property type="match status" value="1"/>
</dbReference>
<dbReference type="OrthoDB" id="9765195at2"/>
<organism evidence="7 8">
    <name type="scientific">Cellulomonas triticagri</name>
    <dbReference type="NCBI Taxonomy" id="2483352"/>
    <lineage>
        <taxon>Bacteria</taxon>
        <taxon>Bacillati</taxon>
        <taxon>Actinomycetota</taxon>
        <taxon>Actinomycetes</taxon>
        <taxon>Micrococcales</taxon>
        <taxon>Cellulomonadaceae</taxon>
        <taxon>Cellulomonas</taxon>
    </lineage>
</organism>
<evidence type="ECO:0000313" key="7">
    <source>
        <dbReference type="EMBL" id="RMI05145.1"/>
    </source>
</evidence>
<dbReference type="InterPro" id="IPR033132">
    <property type="entry name" value="GH_1_N_CS"/>
</dbReference>
<evidence type="ECO:0000313" key="8">
    <source>
        <dbReference type="Proteomes" id="UP000269289"/>
    </source>
</evidence>
<dbReference type="GO" id="GO:0016052">
    <property type="term" value="P:carbohydrate catabolic process"/>
    <property type="evidence" value="ECO:0007669"/>
    <property type="project" value="TreeGrafter"/>
</dbReference>
<dbReference type="PROSITE" id="PS00572">
    <property type="entry name" value="GLYCOSYL_HYDROL_F1_1"/>
    <property type="match status" value="1"/>
</dbReference>
<dbReference type="GO" id="GO:0008422">
    <property type="term" value="F:beta-glucosidase activity"/>
    <property type="evidence" value="ECO:0007669"/>
    <property type="project" value="TreeGrafter"/>
</dbReference>
<comment type="similarity">
    <text evidence="1 5">Belongs to the glycosyl hydrolase 1 family.</text>
</comment>
<evidence type="ECO:0000256" key="3">
    <source>
        <dbReference type="ARBA" id="ARBA00023295"/>
    </source>
</evidence>
<reference evidence="7 8" key="1">
    <citation type="submission" date="2018-10" db="EMBL/GenBank/DDBJ databases">
        <title>Isolation, diversity and antifungal activity of actinobacteria from wheat.</title>
        <authorList>
            <person name="Han C."/>
        </authorList>
    </citation>
    <scope>NUCLEOTIDE SEQUENCE [LARGE SCALE GENOMIC DNA]</scope>
    <source>
        <strain evidence="7 8">NEAU-YY56</strain>
    </source>
</reference>
<evidence type="ECO:0000256" key="4">
    <source>
        <dbReference type="PROSITE-ProRule" id="PRU10055"/>
    </source>
</evidence>
<dbReference type="Gene3D" id="3.20.20.80">
    <property type="entry name" value="Glycosidases"/>
    <property type="match status" value="1"/>
</dbReference>
<dbReference type="Proteomes" id="UP000269289">
    <property type="component" value="Unassembled WGS sequence"/>
</dbReference>
<dbReference type="InterPro" id="IPR018120">
    <property type="entry name" value="Glyco_hydro_1_AS"/>
</dbReference>
<dbReference type="GO" id="GO:0005829">
    <property type="term" value="C:cytosol"/>
    <property type="evidence" value="ECO:0007669"/>
    <property type="project" value="TreeGrafter"/>
</dbReference>
<dbReference type="AlphaFoldDB" id="A0A3M2J2F7"/>
<evidence type="ECO:0000256" key="6">
    <source>
        <dbReference type="RuleBase" id="RU004468"/>
    </source>
</evidence>
<dbReference type="Pfam" id="PF00232">
    <property type="entry name" value="Glyco_hydro_1"/>
    <property type="match status" value="1"/>
</dbReference>
<gene>
    <name evidence="7" type="ORF">EBM89_16340</name>
</gene>
<protein>
    <submittedName>
        <fullName evidence="7">Glycosyl hydrolase family protein</fullName>
    </submittedName>
</protein>
<dbReference type="PANTHER" id="PTHR10353">
    <property type="entry name" value="GLYCOSYL HYDROLASE"/>
    <property type="match status" value="1"/>
</dbReference>
<feature type="active site" description="Nucleophile" evidence="4">
    <location>
        <position position="385"/>
    </location>
</feature>
<dbReference type="PRINTS" id="PR00131">
    <property type="entry name" value="GLHYDRLASE1"/>
</dbReference>
<dbReference type="SUPFAM" id="SSF51445">
    <property type="entry name" value="(Trans)glycosidases"/>
    <property type="match status" value="1"/>
</dbReference>
<keyword evidence="3 6" id="KW-0326">Glycosidase</keyword>
<dbReference type="PANTHER" id="PTHR10353:SF122">
    <property type="entry name" value="6-PHOSPHO-BETA-GLUCOSIDASE ASCB-RELATED"/>
    <property type="match status" value="1"/>
</dbReference>
<keyword evidence="2 6" id="KW-0378">Hydrolase</keyword>